<organism evidence="2 3">
    <name type="scientific">Ficus carica</name>
    <name type="common">Common fig</name>
    <dbReference type="NCBI Taxonomy" id="3494"/>
    <lineage>
        <taxon>Eukaryota</taxon>
        <taxon>Viridiplantae</taxon>
        <taxon>Streptophyta</taxon>
        <taxon>Embryophyta</taxon>
        <taxon>Tracheophyta</taxon>
        <taxon>Spermatophyta</taxon>
        <taxon>Magnoliopsida</taxon>
        <taxon>eudicotyledons</taxon>
        <taxon>Gunneridae</taxon>
        <taxon>Pentapetalae</taxon>
        <taxon>rosids</taxon>
        <taxon>fabids</taxon>
        <taxon>Rosales</taxon>
        <taxon>Moraceae</taxon>
        <taxon>Ficeae</taxon>
        <taxon>Ficus</taxon>
    </lineage>
</organism>
<feature type="region of interest" description="Disordered" evidence="1">
    <location>
        <begin position="1"/>
        <end position="22"/>
    </location>
</feature>
<name>A0AA88DWS8_FICCA</name>
<proteinExistence type="predicted"/>
<dbReference type="AlphaFoldDB" id="A0AA88DWS8"/>
<dbReference type="EMBL" id="BTGU01000148">
    <property type="protein sequence ID" value="GMN63387.1"/>
    <property type="molecule type" value="Genomic_DNA"/>
</dbReference>
<comment type="caution">
    <text evidence="2">The sequence shown here is derived from an EMBL/GenBank/DDBJ whole genome shotgun (WGS) entry which is preliminary data.</text>
</comment>
<sequence length="87" mass="9629">MEPLQNNPDAQPEASTSGGNAQITNLMRLVKELTQKHNTQQTQMESISVENHTLRSQLAIMTTQAAYSYYYNTYAGYSAGTSTGGWH</sequence>
<evidence type="ECO:0000313" key="2">
    <source>
        <dbReference type="EMBL" id="GMN63387.1"/>
    </source>
</evidence>
<dbReference type="Proteomes" id="UP001187192">
    <property type="component" value="Unassembled WGS sequence"/>
</dbReference>
<gene>
    <name evidence="2" type="ORF">TIFTF001_032464</name>
</gene>
<protein>
    <submittedName>
        <fullName evidence="2">Uncharacterized protein</fullName>
    </submittedName>
</protein>
<evidence type="ECO:0000313" key="3">
    <source>
        <dbReference type="Proteomes" id="UP001187192"/>
    </source>
</evidence>
<evidence type="ECO:0000256" key="1">
    <source>
        <dbReference type="SAM" id="MobiDB-lite"/>
    </source>
</evidence>
<accession>A0AA88DWS8</accession>
<keyword evidence="3" id="KW-1185">Reference proteome</keyword>
<reference evidence="2" key="1">
    <citation type="submission" date="2023-07" db="EMBL/GenBank/DDBJ databases">
        <title>draft genome sequence of fig (Ficus carica).</title>
        <authorList>
            <person name="Takahashi T."/>
            <person name="Nishimura K."/>
        </authorList>
    </citation>
    <scope>NUCLEOTIDE SEQUENCE</scope>
</reference>